<dbReference type="InterPro" id="IPR003731">
    <property type="entry name" value="Di-Nase_FeMo-co_biosynth"/>
</dbReference>
<feature type="domain" description="Dinitrogenase iron-molybdenum cofactor biosynthesis" evidence="1">
    <location>
        <begin position="13"/>
        <end position="105"/>
    </location>
</feature>
<dbReference type="InterPro" id="IPR036105">
    <property type="entry name" value="DiNase_FeMo-co_biosyn_sf"/>
</dbReference>
<evidence type="ECO:0000259" key="1">
    <source>
        <dbReference type="Pfam" id="PF02579"/>
    </source>
</evidence>
<dbReference type="Pfam" id="PF02579">
    <property type="entry name" value="Nitro_FeMo-Co"/>
    <property type="match status" value="1"/>
</dbReference>
<keyword evidence="3" id="KW-1185">Reference proteome</keyword>
<dbReference type="PANTHER" id="PTHR33937:SF2">
    <property type="entry name" value="DINITROGENASE IRON-MOLYBDENUM COFACTOR BIOSYNTHESIS DOMAIN-CONTAINING PROTEIN"/>
    <property type="match status" value="1"/>
</dbReference>
<evidence type="ECO:0000313" key="3">
    <source>
        <dbReference type="Proteomes" id="UP000250125"/>
    </source>
</evidence>
<dbReference type="SUPFAM" id="SSF53146">
    <property type="entry name" value="Nitrogenase accessory factor-like"/>
    <property type="match status" value="1"/>
</dbReference>
<dbReference type="PANTHER" id="PTHR33937">
    <property type="entry name" value="IRON-MOLYBDENUM PROTEIN-RELATED-RELATED"/>
    <property type="match status" value="1"/>
</dbReference>
<dbReference type="EMBL" id="CP015103">
    <property type="protein sequence ID" value="ASJ08727.1"/>
    <property type="molecule type" value="Genomic_DNA"/>
</dbReference>
<dbReference type="InterPro" id="IPR051840">
    <property type="entry name" value="NifX/NifY_domain"/>
</dbReference>
<dbReference type="CDD" id="cd00851">
    <property type="entry name" value="MTH1175"/>
    <property type="match status" value="1"/>
</dbReference>
<gene>
    <name evidence="2" type="ORF">A3L11_05585</name>
</gene>
<dbReference type="KEGG" id="tsl:A3L11_05585"/>
<protein>
    <submittedName>
        <fullName evidence="2">Iron-molybdenum cofactor-binding protein</fullName>
    </submittedName>
</protein>
<organism evidence="2 3">
    <name type="scientific">Thermococcus siculi</name>
    <dbReference type="NCBI Taxonomy" id="72803"/>
    <lineage>
        <taxon>Archaea</taxon>
        <taxon>Methanobacteriati</taxon>
        <taxon>Methanobacteriota</taxon>
        <taxon>Thermococci</taxon>
        <taxon>Thermococcales</taxon>
        <taxon>Thermococcaceae</taxon>
        <taxon>Thermococcus</taxon>
    </lineage>
</organism>
<dbReference type="Proteomes" id="UP000250125">
    <property type="component" value="Chromosome"/>
</dbReference>
<dbReference type="InterPro" id="IPR033913">
    <property type="entry name" value="MTH1175_dom"/>
</dbReference>
<evidence type="ECO:0000313" key="2">
    <source>
        <dbReference type="EMBL" id="ASJ08727.1"/>
    </source>
</evidence>
<dbReference type="OrthoDB" id="25911at2157"/>
<dbReference type="AlphaFoldDB" id="A0A2Z2MPZ4"/>
<name>A0A2Z2MPZ4_9EURY</name>
<sequence>MLLGVPTSKGGLDDKIHESLVRAETFTLVELENGEIKDVEVVGNPYKSEPYGAGSKVALFLVNLGVKVLVTRVDCPKGKMILDSAGVKVMKIEGELTVREVIQKMLRG</sequence>
<reference evidence="2 3" key="1">
    <citation type="submission" date="2016-04" db="EMBL/GenBank/DDBJ databases">
        <title>Complete genome sequence of Thermococcus siculi type strain RG-20.</title>
        <authorList>
            <person name="Oger P.M."/>
        </authorList>
    </citation>
    <scope>NUCLEOTIDE SEQUENCE [LARGE SCALE GENOMIC DNA]</scope>
    <source>
        <strain evidence="2 3">RG-20</strain>
    </source>
</reference>
<dbReference type="Gene3D" id="3.30.420.130">
    <property type="entry name" value="Dinitrogenase iron-molybdenum cofactor biosynthesis domain"/>
    <property type="match status" value="1"/>
</dbReference>
<proteinExistence type="predicted"/>
<accession>A0A2Z2MPZ4</accession>